<proteinExistence type="predicted"/>
<dbReference type="EMBL" id="KN817529">
    <property type="protein sequence ID" value="KJA26124.1"/>
    <property type="molecule type" value="Genomic_DNA"/>
</dbReference>
<gene>
    <name evidence="2" type="ORF">HYPSUDRAFT_199336</name>
</gene>
<reference evidence="3" key="1">
    <citation type="submission" date="2014-04" db="EMBL/GenBank/DDBJ databases">
        <title>Evolutionary Origins and Diversification of the Mycorrhizal Mutualists.</title>
        <authorList>
            <consortium name="DOE Joint Genome Institute"/>
            <consortium name="Mycorrhizal Genomics Consortium"/>
            <person name="Kohler A."/>
            <person name="Kuo A."/>
            <person name="Nagy L.G."/>
            <person name="Floudas D."/>
            <person name="Copeland A."/>
            <person name="Barry K.W."/>
            <person name="Cichocki N."/>
            <person name="Veneault-Fourrey C."/>
            <person name="LaButti K."/>
            <person name="Lindquist E.A."/>
            <person name="Lipzen A."/>
            <person name="Lundell T."/>
            <person name="Morin E."/>
            <person name="Murat C."/>
            <person name="Riley R."/>
            <person name="Ohm R."/>
            <person name="Sun H."/>
            <person name="Tunlid A."/>
            <person name="Henrissat B."/>
            <person name="Grigoriev I.V."/>
            <person name="Hibbett D.S."/>
            <person name="Martin F."/>
        </authorList>
    </citation>
    <scope>NUCLEOTIDE SEQUENCE [LARGE SCALE GENOMIC DNA]</scope>
    <source>
        <strain evidence="3">FD-334 SS-4</strain>
    </source>
</reference>
<sequence length="245" mass="27886">MSDIWCMATLPQAFITAVGVDKEFTRNNLYIARCDLSIEPDLDVVSSLARRERLVSDFPNGVEGMLQMKLITLLDPSVAIDSGREKIWEDAKRDAFLRSGHFRLPTVNLGPILAVGLVDFHMEGTDQVITLPLPVQEKALYMARWGSDRFIYEDDTFPSGHGEIPLLAQQFCAMLNVHIQDDEKNQIRLRAHVPQESLKKYVGIDMETYMRVDRPMLPPQSRPNPNATMAAPTTEDKVMQRMHFR</sequence>
<evidence type="ECO:0000313" key="3">
    <source>
        <dbReference type="Proteomes" id="UP000054270"/>
    </source>
</evidence>
<name>A0A0D2P5D7_HYPSF</name>
<protein>
    <submittedName>
        <fullName evidence="2">Uncharacterized protein</fullName>
    </submittedName>
</protein>
<evidence type="ECO:0000313" key="2">
    <source>
        <dbReference type="EMBL" id="KJA26124.1"/>
    </source>
</evidence>
<keyword evidence="3" id="KW-1185">Reference proteome</keyword>
<accession>A0A0D2P5D7</accession>
<feature type="region of interest" description="Disordered" evidence="1">
    <location>
        <begin position="216"/>
        <end position="236"/>
    </location>
</feature>
<dbReference type="Proteomes" id="UP000054270">
    <property type="component" value="Unassembled WGS sequence"/>
</dbReference>
<dbReference type="AlphaFoldDB" id="A0A0D2P5D7"/>
<evidence type="ECO:0000256" key="1">
    <source>
        <dbReference type="SAM" id="MobiDB-lite"/>
    </source>
</evidence>
<organism evidence="2 3">
    <name type="scientific">Hypholoma sublateritium (strain FD-334 SS-4)</name>
    <dbReference type="NCBI Taxonomy" id="945553"/>
    <lineage>
        <taxon>Eukaryota</taxon>
        <taxon>Fungi</taxon>
        <taxon>Dikarya</taxon>
        <taxon>Basidiomycota</taxon>
        <taxon>Agaricomycotina</taxon>
        <taxon>Agaricomycetes</taxon>
        <taxon>Agaricomycetidae</taxon>
        <taxon>Agaricales</taxon>
        <taxon>Agaricineae</taxon>
        <taxon>Strophariaceae</taxon>
        <taxon>Hypholoma</taxon>
    </lineage>
</organism>